<keyword evidence="3" id="KW-1003">Cell membrane</keyword>
<keyword evidence="2" id="KW-0813">Transport</keyword>
<keyword evidence="4" id="KW-0410">Iron transport</keyword>
<evidence type="ECO:0000313" key="12">
    <source>
        <dbReference type="EMBL" id="MEX0428215.1"/>
    </source>
</evidence>
<dbReference type="InterPro" id="IPR027417">
    <property type="entry name" value="P-loop_NTPase"/>
</dbReference>
<keyword evidence="7" id="KW-0408">Iron</keyword>
<dbReference type="InterPro" id="IPR003593">
    <property type="entry name" value="AAA+_ATPase"/>
</dbReference>
<dbReference type="InterPro" id="IPR017871">
    <property type="entry name" value="ABC_transporter-like_CS"/>
</dbReference>
<reference evidence="12 13" key="1">
    <citation type="submission" date="2024-07" db="EMBL/GenBank/DDBJ databases">
        <authorList>
            <person name="Lee S."/>
            <person name="Kang M."/>
        </authorList>
    </citation>
    <scope>NUCLEOTIDE SEQUENCE [LARGE SCALE GENOMIC DNA]</scope>
    <source>
        <strain evidence="12 13">DS6</strain>
    </source>
</reference>
<feature type="region of interest" description="Disordered" evidence="10">
    <location>
        <begin position="258"/>
        <end position="281"/>
    </location>
</feature>
<dbReference type="Pfam" id="PF00005">
    <property type="entry name" value="ABC_tran"/>
    <property type="match status" value="1"/>
</dbReference>
<dbReference type="InterPro" id="IPR051535">
    <property type="entry name" value="Siderophore_ABC-ATPase"/>
</dbReference>
<protein>
    <submittedName>
        <fullName evidence="12">ABC transporter ATP-binding protein</fullName>
    </submittedName>
</protein>
<evidence type="ECO:0000256" key="2">
    <source>
        <dbReference type="ARBA" id="ARBA00022448"/>
    </source>
</evidence>
<dbReference type="Gene3D" id="3.40.50.300">
    <property type="entry name" value="P-loop containing nucleotide triphosphate hydrolases"/>
    <property type="match status" value="1"/>
</dbReference>
<dbReference type="InterPro" id="IPR003439">
    <property type="entry name" value="ABC_transporter-like_ATP-bd"/>
</dbReference>
<dbReference type="PROSITE" id="PS50893">
    <property type="entry name" value="ABC_TRANSPORTER_2"/>
    <property type="match status" value="1"/>
</dbReference>
<keyword evidence="13" id="KW-1185">Reference proteome</keyword>
<keyword evidence="6 12" id="KW-0067">ATP-binding</keyword>
<dbReference type="SMART" id="SM00382">
    <property type="entry name" value="AAA"/>
    <property type="match status" value="1"/>
</dbReference>
<dbReference type="RefSeq" id="WP_367994183.1">
    <property type="nucleotide sequence ID" value="NZ_JBFPJR010000017.1"/>
</dbReference>
<sequence>MRLVADGVTLGYGGKDQRAVVDAVSLEIPDRATTVIVGPNGCGKSTLLRGMARLLHPTHGAVLLDGKAVHQQPTKEVAKVLGLMPQSPIAPEGITVVDLVGRGRAPHRGPLSRWSTADDEAVAEALALTSTLELADRVVDELSGGQRQRVWVAMALAQQTDLLLLDEPTTFLDVAHQLDLLDLLHSLRQSRGTTVVMVLHDLNLAARYADRLVALRDGRVVAEGTPAEVVTEERVREVFGLDCRVVPDPVAGTPLVVPMGRHHRVPSDTPEPQLALDGSEA</sequence>
<evidence type="ECO:0000256" key="1">
    <source>
        <dbReference type="ARBA" id="ARBA00004202"/>
    </source>
</evidence>
<evidence type="ECO:0000259" key="11">
    <source>
        <dbReference type="PROSITE" id="PS50893"/>
    </source>
</evidence>
<name>A0ABV3T1S2_9ACTN</name>
<evidence type="ECO:0000256" key="5">
    <source>
        <dbReference type="ARBA" id="ARBA00022741"/>
    </source>
</evidence>
<keyword evidence="9" id="KW-0472">Membrane</keyword>
<keyword evidence="8" id="KW-0406">Ion transport</keyword>
<evidence type="ECO:0000313" key="13">
    <source>
        <dbReference type="Proteomes" id="UP001556631"/>
    </source>
</evidence>
<evidence type="ECO:0000256" key="4">
    <source>
        <dbReference type="ARBA" id="ARBA00022496"/>
    </source>
</evidence>
<dbReference type="SUPFAM" id="SSF52540">
    <property type="entry name" value="P-loop containing nucleoside triphosphate hydrolases"/>
    <property type="match status" value="1"/>
</dbReference>
<evidence type="ECO:0000256" key="7">
    <source>
        <dbReference type="ARBA" id="ARBA00023004"/>
    </source>
</evidence>
<dbReference type="PROSITE" id="PS00211">
    <property type="entry name" value="ABC_TRANSPORTER_1"/>
    <property type="match status" value="1"/>
</dbReference>
<dbReference type="CDD" id="cd03214">
    <property type="entry name" value="ABC_Iron-Siderophores_B12_Hemin"/>
    <property type="match status" value="1"/>
</dbReference>
<dbReference type="Proteomes" id="UP001556631">
    <property type="component" value="Unassembled WGS sequence"/>
</dbReference>
<feature type="domain" description="ABC transporter" evidence="11">
    <location>
        <begin position="3"/>
        <end position="242"/>
    </location>
</feature>
<evidence type="ECO:0000256" key="8">
    <source>
        <dbReference type="ARBA" id="ARBA00023065"/>
    </source>
</evidence>
<dbReference type="EMBL" id="JBFPJR010000017">
    <property type="protein sequence ID" value="MEX0428215.1"/>
    <property type="molecule type" value="Genomic_DNA"/>
</dbReference>
<evidence type="ECO:0000256" key="9">
    <source>
        <dbReference type="ARBA" id="ARBA00023136"/>
    </source>
</evidence>
<evidence type="ECO:0000256" key="6">
    <source>
        <dbReference type="ARBA" id="ARBA00022840"/>
    </source>
</evidence>
<evidence type="ECO:0000256" key="10">
    <source>
        <dbReference type="SAM" id="MobiDB-lite"/>
    </source>
</evidence>
<gene>
    <name evidence="12" type="ORF">AB3X52_11340</name>
</gene>
<dbReference type="PANTHER" id="PTHR42771:SF2">
    <property type="entry name" value="IRON(3+)-HYDROXAMATE IMPORT ATP-BINDING PROTEIN FHUC"/>
    <property type="match status" value="1"/>
</dbReference>
<proteinExistence type="predicted"/>
<accession>A0ABV3T1S2</accession>
<comment type="caution">
    <text evidence="12">The sequence shown here is derived from an EMBL/GenBank/DDBJ whole genome shotgun (WGS) entry which is preliminary data.</text>
</comment>
<organism evidence="12 13">
    <name type="scientific">Nocardioides eburneus</name>
    <dbReference type="NCBI Taxonomy" id="3231482"/>
    <lineage>
        <taxon>Bacteria</taxon>
        <taxon>Bacillati</taxon>
        <taxon>Actinomycetota</taxon>
        <taxon>Actinomycetes</taxon>
        <taxon>Propionibacteriales</taxon>
        <taxon>Nocardioidaceae</taxon>
        <taxon>Nocardioides</taxon>
    </lineage>
</organism>
<evidence type="ECO:0000256" key="3">
    <source>
        <dbReference type="ARBA" id="ARBA00022475"/>
    </source>
</evidence>
<comment type="subcellular location">
    <subcellularLocation>
        <location evidence="1">Cell membrane</location>
        <topology evidence="1">Peripheral membrane protein</topology>
    </subcellularLocation>
</comment>
<dbReference type="GO" id="GO:0005524">
    <property type="term" value="F:ATP binding"/>
    <property type="evidence" value="ECO:0007669"/>
    <property type="project" value="UniProtKB-KW"/>
</dbReference>
<dbReference type="PANTHER" id="PTHR42771">
    <property type="entry name" value="IRON(3+)-HYDROXAMATE IMPORT ATP-BINDING PROTEIN FHUC"/>
    <property type="match status" value="1"/>
</dbReference>
<keyword evidence="5" id="KW-0547">Nucleotide-binding</keyword>